<dbReference type="EMBL" id="BLAL01000065">
    <property type="protein sequence ID" value="GES82926.1"/>
    <property type="molecule type" value="Genomic_DNA"/>
</dbReference>
<reference evidence="1" key="1">
    <citation type="submission" date="2019-10" db="EMBL/GenBank/DDBJ databases">
        <title>Conservation and host-specific expression of non-tandemly repeated heterogenous ribosome RNA gene in arbuscular mycorrhizal fungi.</title>
        <authorList>
            <person name="Maeda T."/>
            <person name="Kobayashi Y."/>
            <person name="Nakagawa T."/>
            <person name="Ezawa T."/>
            <person name="Yamaguchi K."/>
            <person name="Bino T."/>
            <person name="Nishimoto Y."/>
            <person name="Shigenobu S."/>
            <person name="Kawaguchi M."/>
        </authorList>
    </citation>
    <scope>NUCLEOTIDE SEQUENCE</scope>
    <source>
        <strain evidence="1">HR1</strain>
    </source>
</reference>
<comment type="caution">
    <text evidence="1">The sequence shown here is derived from an EMBL/GenBank/DDBJ whole genome shotgun (WGS) entry which is preliminary data.</text>
</comment>
<accession>A0A8H3QKP1</accession>
<gene>
    <name evidence="1" type="ORF">RCL2_001010500</name>
</gene>
<evidence type="ECO:0000313" key="2">
    <source>
        <dbReference type="Proteomes" id="UP000615446"/>
    </source>
</evidence>
<proteinExistence type="predicted"/>
<sequence>MTKASFIAVDNNKTITNSYTNHAIDLHNNVMSNITQEDPHISQLQDKKCQKSAISNEASFDNTYTITLREHIEMKIDNVITIPFAANSKSTFVNDFINLEGNIEHSSHDSTNIGIMHMKHNIYLQKLQSLSENTIMIEVNENNTIQDQHNLTT</sequence>
<evidence type="ECO:0000313" key="1">
    <source>
        <dbReference type="EMBL" id="GES82926.1"/>
    </source>
</evidence>
<name>A0A8H3QKP1_9GLOM</name>
<organism evidence="1 2">
    <name type="scientific">Rhizophagus clarus</name>
    <dbReference type="NCBI Taxonomy" id="94130"/>
    <lineage>
        <taxon>Eukaryota</taxon>
        <taxon>Fungi</taxon>
        <taxon>Fungi incertae sedis</taxon>
        <taxon>Mucoromycota</taxon>
        <taxon>Glomeromycotina</taxon>
        <taxon>Glomeromycetes</taxon>
        <taxon>Glomerales</taxon>
        <taxon>Glomeraceae</taxon>
        <taxon>Rhizophagus</taxon>
    </lineage>
</organism>
<protein>
    <submittedName>
        <fullName evidence="1">Uncharacterized protein</fullName>
    </submittedName>
</protein>
<dbReference type="Proteomes" id="UP000615446">
    <property type="component" value="Unassembled WGS sequence"/>
</dbReference>
<dbReference type="AlphaFoldDB" id="A0A8H3QKP1"/>